<dbReference type="PRINTS" id="PR01157">
    <property type="entry name" value="P2YPURNOCPTR"/>
</dbReference>
<keyword evidence="7" id="KW-0675">Receptor</keyword>
<evidence type="ECO:0000256" key="2">
    <source>
        <dbReference type="ARBA" id="ARBA00022475"/>
    </source>
</evidence>
<feature type="transmembrane region" description="Helical" evidence="10">
    <location>
        <begin position="221"/>
        <end position="248"/>
    </location>
</feature>
<keyword evidence="8" id="KW-0807">Transducer</keyword>
<gene>
    <name evidence="12" type="ORF">AALO_G00153990</name>
</gene>
<evidence type="ECO:0000259" key="11">
    <source>
        <dbReference type="PROSITE" id="PS50262"/>
    </source>
</evidence>
<dbReference type="GO" id="GO:0005886">
    <property type="term" value="C:plasma membrane"/>
    <property type="evidence" value="ECO:0007669"/>
    <property type="project" value="UniProtKB-SubCell"/>
</dbReference>
<dbReference type="EMBL" id="JADWDJ010000011">
    <property type="protein sequence ID" value="KAG5273657.1"/>
    <property type="molecule type" value="Genomic_DNA"/>
</dbReference>
<dbReference type="PANTHER" id="PTHR24231:SF38">
    <property type="entry name" value="G-PROTEIN COUPLED RECEPTORS FAMILY 1 PROFILE DOMAIN-CONTAINING PROTEIN"/>
    <property type="match status" value="1"/>
</dbReference>
<dbReference type="Gene3D" id="1.20.1070.10">
    <property type="entry name" value="Rhodopsin 7-helix transmembrane proteins"/>
    <property type="match status" value="1"/>
</dbReference>
<dbReference type="Pfam" id="PF00001">
    <property type="entry name" value="7tm_1"/>
    <property type="match status" value="1"/>
</dbReference>
<evidence type="ECO:0000256" key="4">
    <source>
        <dbReference type="ARBA" id="ARBA00022989"/>
    </source>
</evidence>
<dbReference type="GO" id="GO:0004930">
    <property type="term" value="F:G protein-coupled receptor activity"/>
    <property type="evidence" value="ECO:0007669"/>
    <property type="project" value="UniProtKB-KW"/>
</dbReference>
<comment type="subcellular location">
    <subcellularLocation>
        <location evidence="1">Cell membrane</location>
        <topology evidence="1">Multi-pass membrane protein</topology>
    </subcellularLocation>
</comment>
<keyword evidence="4 10" id="KW-1133">Transmembrane helix</keyword>
<evidence type="ECO:0000256" key="9">
    <source>
        <dbReference type="SAM" id="MobiDB-lite"/>
    </source>
</evidence>
<proteinExistence type="predicted"/>
<dbReference type="AlphaFoldDB" id="A0AAV6GJ51"/>
<dbReference type="PROSITE" id="PS50262">
    <property type="entry name" value="G_PROTEIN_RECEP_F1_2"/>
    <property type="match status" value="1"/>
</dbReference>
<keyword evidence="2" id="KW-1003">Cell membrane</keyword>
<reference evidence="12" key="1">
    <citation type="submission" date="2020-10" db="EMBL/GenBank/DDBJ databases">
        <title>Chromosome-scale genome assembly of the Allis shad, Alosa alosa.</title>
        <authorList>
            <person name="Margot Z."/>
            <person name="Christophe K."/>
            <person name="Cabau C."/>
            <person name="Louis A."/>
            <person name="Berthelot C."/>
            <person name="Parey E."/>
            <person name="Roest Crollius H."/>
            <person name="Montfort J."/>
            <person name="Robinson-Rechavi M."/>
            <person name="Bucao C."/>
            <person name="Bouchez O."/>
            <person name="Gislard M."/>
            <person name="Lluch J."/>
            <person name="Milhes M."/>
            <person name="Lampietro C."/>
            <person name="Lopez Roques C."/>
            <person name="Donnadieu C."/>
            <person name="Braasch I."/>
            <person name="Desvignes T."/>
            <person name="Postlethwait J."/>
            <person name="Bobe J."/>
            <person name="Guiguen Y."/>
        </authorList>
    </citation>
    <scope>NUCLEOTIDE SEQUENCE</scope>
    <source>
        <strain evidence="12">M-15738</strain>
        <tissue evidence="12">Blood</tissue>
    </source>
</reference>
<evidence type="ECO:0000313" key="12">
    <source>
        <dbReference type="EMBL" id="KAG5273657.1"/>
    </source>
</evidence>
<evidence type="ECO:0000256" key="10">
    <source>
        <dbReference type="SAM" id="Phobius"/>
    </source>
</evidence>
<keyword evidence="5" id="KW-0297">G-protein coupled receptor</keyword>
<dbReference type="PANTHER" id="PTHR24231">
    <property type="entry name" value="PURINOCEPTOR-RELATED G-PROTEIN COUPLED RECEPTOR"/>
    <property type="match status" value="1"/>
</dbReference>
<evidence type="ECO:0000256" key="6">
    <source>
        <dbReference type="ARBA" id="ARBA00023136"/>
    </source>
</evidence>
<evidence type="ECO:0000256" key="3">
    <source>
        <dbReference type="ARBA" id="ARBA00022692"/>
    </source>
</evidence>
<evidence type="ECO:0000313" key="13">
    <source>
        <dbReference type="Proteomes" id="UP000823561"/>
    </source>
</evidence>
<keyword evidence="3 10" id="KW-0812">Transmembrane</keyword>
<dbReference type="PRINTS" id="PR00237">
    <property type="entry name" value="GPCRRHODOPSN"/>
</dbReference>
<feature type="domain" description="G-protein coupled receptors family 1 profile" evidence="11">
    <location>
        <begin position="24"/>
        <end position="284"/>
    </location>
</feature>
<keyword evidence="13" id="KW-1185">Reference proteome</keyword>
<name>A0AAV6GJ51_9TELE</name>
<feature type="transmembrane region" description="Helical" evidence="10">
    <location>
        <begin position="6"/>
        <end position="32"/>
    </location>
</feature>
<dbReference type="InterPro" id="IPR017452">
    <property type="entry name" value="GPCR_Rhodpsn_7TM"/>
</dbReference>
<dbReference type="CDD" id="cd14982">
    <property type="entry name" value="7tmA_purinoceptor-like"/>
    <property type="match status" value="1"/>
</dbReference>
<accession>A0AAV6GJ51</accession>
<sequence>MSGQWYCYILLVLFSFALPVGIVGNIAALMAFSCFRKTATPGTVFLLNLALCDTAWLLILPFNIYFTLQRPYLRGIHTFCQLKKMSFNVNIYGSIFFLTLVSFDRYVGTVHPIRSLGWWDVGRARLLSGTTWALLLLGSIPDLFVTFGVRRPGNVTVCMDHIQGPFEYVKTISLVRTLVGFVLPFGAMLGFYAETVRAIWGLPGRRGGDPKRGRSVTGKPLLLITAALLVFMVSFVPYHIMIVALVFLRVRGLVTSANTGVLYAAYEFLEAMCSVSSCLDPVLYILASERFQKRLQRLGRGRSARGGEERGGGGRGPPIGLCSRASRRVGVEG</sequence>
<dbReference type="Proteomes" id="UP000823561">
    <property type="component" value="Chromosome 11"/>
</dbReference>
<feature type="transmembrane region" description="Helical" evidence="10">
    <location>
        <begin position="124"/>
        <end position="144"/>
    </location>
</feature>
<dbReference type="InterPro" id="IPR000276">
    <property type="entry name" value="GPCR_Rhodpsn"/>
</dbReference>
<keyword evidence="6 10" id="KW-0472">Membrane</keyword>
<evidence type="ECO:0000256" key="8">
    <source>
        <dbReference type="ARBA" id="ARBA00023224"/>
    </source>
</evidence>
<feature type="transmembrane region" description="Helical" evidence="10">
    <location>
        <begin position="44"/>
        <end position="65"/>
    </location>
</feature>
<evidence type="ECO:0000256" key="7">
    <source>
        <dbReference type="ARBA" id="ARBA00023170"/>
    </source>
</evidence>
<feature type="transmembrane region" description="Helical" evidence="10">
    <location>
        <begin position="85"/>
        <end position="103"/>
    </location>
</feature>
<feature type="transmembrane region" description="Helical" evidence="10">
    <location>
        <begin position="178"/>
        <end position="200"/>
    </location>
</feature>
<feature type="region of interest" description="Disordered" evidence="9">
    <location>
        <begin position="302"/>
        <end position="333"/>
    </location>
</feature>
<comment type="caution">
    <text evidence="12">The sequence shown here is derived from an EMBL/GenBank/DDBJ whole genome shotgun (WGS) entry which is preliminary data.</text>
</comment>
<evidence type="ECO:0000256" key="5">
    <source>
        <dbReference type="ARBA" id="ARBA00023040"/>
    </source>
</evidence>
<evidence type="ECO:0000256" key="1">
    <source>
        <dbReference type="ARBA" id="ARBA00004651"/>
    </source>
</evidence>
<protein>
    <recommendedName>
        <fullName evidence="11">G-protein coupled receptors family 1 profile domain-containing protein</fullName>
    </recommendedName>
</protein>
<dbReference type="SUPFAM" id="SSF81321">
    <property type="entry name" value="Family A G protein-coupled receptor-like"/>
    <property type="match status" value="1"/>
</dbReference>
<organism evidence="12 13">
    <name type="scientific">Alosa alosa</name>
    <name type="common">allis shad</name>
    <dbReference type="NCBI Taxonomy" id="278164"/>
    <lineage>
        <taxon>Eukaryota</taxon>
        <taxon>Metazoa</taxon>
        <taxon>Chordata</taxon>
        <taxon>Craniata</taxon>
        <taxon>Vertebrata</taxon>
        <taxon>Euteleostomi</taxon>
        <taxon>Actinopterygii</taxon>
        <taxon>Neopterygii</taxon>
        <taxon>Teleostei</taxon>
        <taxon>Clupei</taxon>
        <taxon>Clupeiformes</taxon>
        <taxon>Clupeoidei</taxon>
        <taxon>Clupeidae</taxon>
        <taxon>Alosa</taxon>
    </lineage>
</organism>